<evidence type="ECO:0000256" key="1">
    <source>
        <dbReference type="ARBA" id="ARBA00010815"/>
    </source>
</evidence>
<accession>A0A4R7JTP6</accession>
<dbReference type="PANTHER" id="PTHR43667:SF2">
    <property type="entry name" value="FATTY ACID C-METHYL TRANSFERASE"/>
    <property type="match status" value="1"/>
</dbReference>
<dbReference type="RefSeq" id="WP_133735774.1">
    <property type="nucleotide sequence ID" value="NZ_SOAX01000003.1"/>
</dbReference>
<reference evidence="7 8" key="1">
    <citation type="submission" date="2019-03" db="EMBL/GenBank/DDBJ databases">
        <title>Genomic Encyclopedia of Type Strains, Phase IV (KMG-IV): sequencing the most valuable type-strain genomes for metagenomic binning, comparative biology and taxonomic classification.</title>
        <authorList>
            <person name="Goeker M."/>
        </authorList>
    </citation>
    <scope>NUCLEOTIDE SEQUENCE [LARGE SCALE GENOMIC DNA]</scope>
    <source>
        <strain evidence="7 8">DSM 15505</strain>
    </source>
</reference>
<dbReference type="InterPro" id="IPR003333">
    <property type="entry name" value="CMAS"/>
</dbReference>
<keyword evidence="8" id="KW-1185">Reference proteome</keyword>
<dbReference type="EMBL" id="SOAX01000003">
    <property type="protein sequence ID" value="TDT41405.1"/>
    <property type="molecule type" value="Genomic_DNA"/>
</dbReference>
<keyword evidence="3" id="KW-0808">Transferase</keyword>
<proteinExistence type="inferred from homology"/>
<dbReference type="CDD" id="cd02440">
    <property type="entry name" value="AdoMet_MTases"/>
    <property type="match status" value="1"/>
</dbReference>
<dbReference type="PIRSF" id="PIRSF003085">
    <property type="entry name" value="CMAS"/>
    <property type="match status" value="1"/>
</dbReference>
<evidence type="ECO:0000256" key="2">
    <source>
        <dbReference type="ARBA" id="ARBA00022603"/>
    </source>
</evidence>
<feature type="active site" evidence="6">
    <location>
        <position position="388"/>
    </location>
</feature>
<dbReference type="GO" id="GO:0032259">
    <property type="term" value="P:methylation"/>
    <property type="evidence" value="ECO:0007669"/>
    <property type="project" value="UniProtKB-KW"/>
</dbReference>
<dbReference type="PANTHER" id="PTHR43667">
    <property type="entry name" value="CYCLOPROPANE-FATTY-ACYL-PHOSPHOLIPID SYNTHASE"/>
    <property type="match status" value="1"/>
</dbReference>
<dbReference type="InterPro" id="IPR029063">
    <property type="entry name" value="SAM-dependent_MTases_sf"/>
</dbReference>
<evidence type="ECO:0000313" key="8">
    <source>
        <dbReference type="Proteomes" id="UP000295830"/>
    </source>
</evidence>
<sequence length="429" mass="48783">MENVKHLIPTASTRPVDDGARKLVMRQFRQLGKGRLTVHEGHESHSFGSSEPYPDAELVINDSSAWRDMVTGGSIGAAEAYVAGDWDSPELVNLLRFFARNNDEMNGFEDRVTWFTRPARRSLHWLNRNTRTGARKNIEAHYDLGNELFEQFLDPTMMYSAAIFPDENSTLEEASIYKLDRICQKLDLKPGDQVVEIGTGWGGFALHAAAEYGCHVTTTTISSEQYERARREVEAAGLSDRITLLFEDYRNLTGRYDKLVSIEMIEAVGPQYLGEYIDRINKLLKPDGLALIQAITLPDQRYERALKNVDFIQRYIFPGSFIPSVGAIMEGFRDHSDLVFSHAEDIGFHYARTLACWAERFESNLDAIRAMGYSDAFIRLWRYYFAYCEAGFAERCIGNVQLLMTKPENRRPNIVADGNLLSTRGDQRA</sequence>
<evidence type="ECO:0000256" key="5">
    <source>
        <dbReference type="ARBA" id="ARBA00023098"/>
    </source>
</evidence>
<evidence type="ECO:0000256" key="4">
    <source>
        <dbReference type="ARBA" id="ARBA00022691"/>
    </source>
</evidence>
<dbReference type="InterPro" id="IPR050723">
    <property type="entry name" value="CFA/CMAS"/>
</dbReference>
<protein>
    <submittedName>
        <fullName evidence="7">Cyclopropane-fatty-acyl-phospholipid synthase</fullName>
    </submittedName>
</protein>
<organism evidence="7 8">
    <name type="scientific">Halospina denitrificans</name>
    <dbReference type="NCBI Taxonomy" id="332522"/>
    <lineage>
        <taxon>Bacteria</taxon>
        <taxon>Pseudomonadati</taxon>
        <taxon>Pseudomonadota</taxon>
        <taxon>Gammaproteobacteria</taxon>
        <taxon>Halospina</taxon>
    </lineage>
</organism>
<keyword evidence="2" id="KW-0489">Methyltransferase</keyword>
<evidence type="ECO:0000256" key="3">
    <source>
        <dbReference type="ARBA" id="ARBA00022679"/>
    </source>
</evidence>
<dbReference type="GO" id="GO:0008168">
    <property type="term" value="F:methyltransferase activity"/>
    <property type="evidence" value="ECO:0007669"/>
    <property type="project" value="UniProtKB-KW"/>
</dbReference>
<name>A0A4R7JTP6_9GAMM</name>
<comment type="caution">
    <text evidence="7">The sequence shown here is derived from an EMBL/GenBank/DDBJ whole genome shotgun (WGS) entry which is preliminary data.</text>
</comment>
<comment type="similarity">
    <text evidence="1">Belongs to the CFA/CMAS family.</text>
</comment>
<dbReference type="Gene3D" id="3.40.50.150">
    <property type="entry name" value="Vaccinia Virus protein VP39"/>
    <property type="match status" value="1"/>
</dbReference>
<dbReference type="OrthoDB" id="9782855at2"/>
<gene>
    <name evidence="7" type="ORF">DES49_1488</name>
</gene>
<evidence type="ECO:0000256" key="6">
    <source>
        <dbReference type="PIRSR" id="PIRSR003085-1"/>
    </source>
</evidence>
<keyword evidence="4" id="KW-0949">S-adenosyl-L-methionine</keyword>
<dbReference type="Pfam" id="PF02353">
    <property type="entry name" value="CMAS"/>
    <property type="match status" value="1"/>
</dbReference>
<evidence type="ECO:0000313" key="7">
    <source>
        <dbReference type="EMBL" id="TDT41405.1"/>
    </source>
</evidence>
<keyword evidence="5" id="KW-0443">Lipid metabolism</keyword>
<dbReference type="GO" id="GO:0008610">
    <property type="term" value="P:lipid biosynthetic process"/>
    <property type="evidence" value="ECO:0007669"/>
    <property type="project" value="InterPro"/>
</dbReference>
<dbReference type="SUPFAM" id="SSF53335">
    <property type="entry name" value="S-adenosyl-L-methionine-dependent methyltransferases"/>
    <property type="match status" value="1"/>
</dbReference>
<dbReference type="AlphaFoldDB" id="A0A4R7JTP6"/>
<dbReference type="Proteomes" id="UP000295830">
    <property type="component" value="Unassembled WGS sequence"/>
</dbReference>